<evidence type="ECO:0000313" key="3">
    <source>
        <dbReference type="Proteomes" id="UP000593567"/>
    </source>
</evidence>
<protein>
    <recommendedName>
        <fullName evidence="1">Fibrinogen C-terminal domain-containing protein</fullName>
    </recommendedName>
</protein>
<sequence length="76" mass="8585">MSEHKTESYSIAGLDHIYYLTRDNQKLSIYLEDFEGEVKSANYSTFYIEDSSSNYLLSVSGYSGGDSGDSFMGEHF</sequence>
<reference evidence="2" key="1">
    <citation type="submission" date="2020-06" db="EMBL/GenBank/DDBJ databases">
        <title>Draft genome of Bugula neritina, a colonial animal packing powerful symbionts and potential medicines.</title>
        <authorList>
            <person name="Rayko M."/>
        </authorList>
    </citation>
    <scope>NUCLEOTIDE SEQUENCE [LARGE SCALE GENOMIC DNA]</scope>
    <source>
        <strain evidence="2">Kwan_BN1</strain>
    </source>
</reference>
<keyword evidence="3" id="KW-1185">Reference proteome</keyword>
<gene>
    <name evidence="2" type="ORF">EB796_001867</name>
</gene>
<proteinExistence type="predicted"/>
<dbReference type="InterPro" id="IPR002181">
    <property type="entry name" value="Fibrinogen_a/b/g_C_dom"/>
</dbReference>
<name>A0A7J7KNT4_BUGNE</name>
<organism evidence="2 3">
    <name type="scientific">Bugula neritina</name>
    <name type="common">Brown bryozoan</name>
    <name type="synonym">Sertularia neritina</name>
    <dbReference type="NCBI Taxonomy" id="10212"/>
    <lineage>
        <taxon>Eukaryota</taxon>
        <taxon>Metazoa</taxon>
        <taxon>Spiralia</taxon>
        <taxon>Lophotrochozoa</taxon>
        <taxon>Bryozoa</taxon>
        <taxon>Gymnolaemata</taxon>
        <taxon>Cheilostomatida</taxon>
        <taxon>Flustrina</taxon>
        <taxon>Buguloidea</taxon>
        <taxon>Bugulidae</taxon>
        <taxon>Bugula</taxon>
    </lineage>
</organism>
<dbReference type="InterPro" id="IPR036056">
    <property type="entry name" value="Fibrinogen-like_C"/>
</dbReference>
<evidence type="ECO:0000259" key="1">
    <source>
        <dbReference type="Pfam" id="PF00147"/>
    </source>
</evidence>
<dbReference type="EMBL" id="VXIV02000207">
    <property type="protein sequence ID" value="KAF6039831.1"/>
    <property type="molecule type" value="Genomic_DNA"/>
</dbReference>
<dbReference type="GO" id="GO:0005615">
    <property type="term" value="C:extracellular space"/>
    <property type="evidence" value="ECO:0007669"/>
    <property type="project" value="TreeGrafter"/>
</dbReference>
<dbReference type="Gene3D" id="3.90.215.10">
    <property type="entry name" value="Gamma Fibrinogen, chain A, domain 1"/>
    <property type="match status" value="1"/>
</dbReference>
<dbReference type="PANTHER" id="PTHR19143">
    <property type="entry name" value="FIBRINOGEN/TENASCIN/ANGIOPOEITIN"/>
    <property type="match status" value="1"/>
</dbReference>
<comment type="caution">
    <text evidence="2">The sequence shown here is derived from an EMBL/GenBank/DDBJ whole genome shotgun (WGS) entry which is preliminary data.</text>
</comment>
<feature type="domain" description="Fibrinogen C-terminal" evidence="1">
    <location>
        <begin position="13"/>
        <end position="74"/>
    </location>
</feature>
<evidence type="ECO:0000313" key="2">
    <source>
        <dbReference type="EMBL" id="KAF6039831.1"/>
    </source>
</evidence>
<dbReference type="Proteomes" id="UP000593567">
    <property type="component" value="Unassembled WGS sequence"/>
</dbReference>
<dbReference type="Pfam" id="PF00147">
    <property type="entry name" value="Fibrinogen_C"/>
    <property type="match status" value="1"/>
</dbReference>
<dbReference type="SUPFAM" id="SSF56496">
    <property type="entry name" value="Fibrinogen C-terminal domain-like"/>
    <property type="match status" value="1"/>
</dbReference>
<accession>A0A7J7KNT4</accession>
<dbReference type="AlphaFoldDB" id="A0A7J7KNT4"/>
<dbReference type="InterPro" id="IPR050373">
    <property type="entry name" value="Fibrinogen_C-term_domain"/>
</dbReference>
<dbReference type="InterPro" id="IPR014716">
    <property type="entry name" value="Fibrinogen_a/b/g_C_1"/>
</dbReference>